<dbReference type="GO" id="GO:0016747">
    <property type="term" value="F:acyltransferase activity, transferring groups other than amino-acyl groups"/>
    <property type="evidence" value="ECO:0007669"/>
    <property type="project" value="InterPro"/>
</dbReference>
<dbReference type="OrthoDB" id="4824241at2"/>
<dbReference type="Proteomes" id="UP000061839">
    <property type="component" value="Chromosome"/>
</dbReference>
<dbReference type="KEGG" id="ari:UM93_10010"/>
<reference evidence="2 3" key="1">
    <citation type="journal article" date="2015" name="Genome Announc.">
        <title>Complete Genome Sequencing of Protease-Producing Novel Arthrobacter sp. Strain IHBB 11108 Using PacBio Single-Molecule Real-Time Sequencing Technology.</title>
        <authorList>
            <person name="Kiran S."/>
            <person name="Swarnkar M.K."/>
            <person name="Pal M."/>
            <person name="Thakur R."/>
            <person name="Tewari R."/>
            <person name="Singh A.K."/>
            <person name="Gulati A."/>
        </authorList>
    </citation>
    <scope>NUCLEOTIDE SEQUENCE [LARGE SCALE GENOMIC DNA]</scope>
    <source>
        <strain evidence="2 3">IHBB 11108</strain>
    </source>
</reference>
<accession>A0A0D4C084</accession>
<dbReference type="HOGENOM" id="CLU_1184308_0_0_11"/>
<organism evidence="2 3">
    <name type="scientific">Psychromicrobium lacuslunae</name>
    <dbReference type="NCBI Taxonomy" id="1618207"/>
    <lineage>
        <taxon>Bacteria</taxon>
        <taxon>Bacillati</taxon>
        <taxon>Actinomycetota</taxon>
        <taxon>Actinomycetes</taxon>
        <taxon>Micrococcales</taxon>
        <taxon>Micrococcaceae</taxon>
        <taxon>Psychromicrobium</taxon>
    </lineage>
</organism>
<evidence type="ECO:0000313" key="3">
    <source>
        <dbReference type="Proteomes" id="UP000061839"/>
    </source>
</evidence>
<dbReference type="STRING" id="1618207.UM93_10010"/>
<keyword evidence="3" id="KW-1185">Reference proteome</keyword>
<dbReference type="InterPro" id="IPR016181">
    <property type="entry name" value="Acyl_CoA_acyltransferase"/>
</dbReference>
<dbReference type="Pfam" id="PF00583">
    <property type="entry name" value="Acetyltransf_1"/>
    <property type="match status" value="1"/>
</dbReference>
<dbReference type="PATRIC" id="fig|1618207.4.peg.2033"/>
<dbReference type="RefSeq" id="WP_045075354.1">
    <property type="nucleotide sequence ID" value="NZ_CP011005.1"/>
</dbReference>
<dbReference type="SUPFAM" id="SSF55729">
    <property type="entry name" value="Acyl-CoA N-acyltransferases (Nat)"/>
    <property type="match status" value="1"/>
</dbReference>
<dbReference type="Gene3D" id="3.40.630.30">
    <property type="match status" value="1"/>
</dbReference>
<sequence length="233" mass="24848">MSFEQSSSAIVHLAWERLLGLADGALAEASATRSPRLEKITRSGDSASFIRLFGGSVLSGPEWFLQRASGLSDEKLTLSGLLAIGQDHGARSVGSAELFFADDLEVINPEEEVVVSLDKAELEQLRAASPADDVNESGILELDHQFTMMLAEQSIASAGYRQWQGLLAQLSVLVDPQLRRNGYGFTVAGIAAHEALGAGLIPQWRASVDNPASKALAEKLGFIHAGSQTTVVF</sequence>
<evidence type="ECO:0000313" key="2">
    <source>
        <dbReference type="EMBL" id="AJT41766.1"/>
    </source>
</evidence>
<feature type="domain" description="N-acetyltransferase" evidence="1">
    <location>
        <begin position="104"/>
        <end position="233"/>
    </location>
</feature>
<name>A0A0D4C084_9MICC</name>
<evidence type="ECO:0000259" key="1">
    <source>
        <dbReference type="PROSITE" id="PS51186"/>
    </source>
</evidence>
<dbReference type="AlphaFoldDB" id="A0A0D4C084"/>
<dbReference type="PROSITE" id="PS51186">
    <property type="entry name" value="GNAT"/>
    <property type="match status" value="1"/>
</dbReference>
<dbReference type="InterPro" id="IPR000182">
    <property type="entry name" value="GNAT_dom"/>
</dbReference>
<proteinExistence type="predicted"/>
<protein>
    <recommendedName>
        <fullName evidence="1">N-acetyltransferase domain-containing protein</fullName>
    </recommendedName>
</protein>
<gene>
    <name evidence="2" type="ORF">UM93_10010</name>
</gene>
<dbReference type="EMBL" id="CP011005">
    <property type="protein sequence ID" value="AJT41766.1"/>
    <property type="molecule type" value="Genomic_DNA"/>
</dbReference>